<name>A0ACB0EMM8_RANTA</name>
<proteinExistence type="predicted"/>
<gene>
    <name evidence="1" type="ORF">MRATA1EN3_LOCUS12922</name>
</gene>
<accession>A0ACB0EMM8</accession>
<dbReference type="Proteomes" id="UP001162501">
    <property type="component" value="Chromosome 22"/>
</dbReference>
<reference evidence="1" key="1">
    <citation type="submission" date="2023-05" db="EMBL/GenBank/DDBJ databases">
        <authorList>
            <consortium name="ELIXIR-Norway"/>
        </authorList>
    </citation>
    <scope>NUCLEOTIDE SEQUENCE</scope>
</reference>
<sequence>MSVPRGGLSSRCLGGGCSLRRREFPTAGAPLEVQRAPRAARPRSVAPGSRAQPQQTWWMGLAAPQRLLLAKVSLFMIKILATGFTWIDVVLKILILSGLTKSEDFFIVAQLLGKEQAQD</sequence>
<organism evidence="1 2">
    <name type="scientific">Rangifer tarandus platyrhynchus</name>
    <name type="common">Svalbard reindeer</name>
    <dbReference type="NCBI Taxonomy" id="3082113"/>
    <lineage>
        <taxon>Eukaryota</taxon>
        <taxon>Metazoa</taxon>
        <taxon>Chordata</taxon>
        <taxon>Craniata</taxon>
        <taxon>Vertebrata</taxon>
        <taxon>Euteleostomi</taxon>
        <taxon>Mammalia</taxon>
        <taxon>Eutheria</taxon>
        <taxon>Laurasiatheria</taxon>
        <taxon>Artiodactyla</taxon>
        <taxon>Ruminantia</taxon>
        <taxon>Pecora</taxon>
        <taxon>Cervidae</taxon>
        <taxon>Odocoileinae</taxon>
        <taxon>Rangifer</taxon>
    </lineage>
</organism>
<evidence type="ECO:0000313" key="2">
    <source>
        <dbReference type="Proteomes" id="UP001162501"/>
    </source>
</evidence>
<protein>
    <submittedName>
        <fullName evidence="1">Uncharacterized protein</fullName>
    </submittedName>
</protein>
<evidence type="ECO:0000313" key="1">
    <source>
        <dbReference type="EMBL" id="CAI9701709.1"/>
    </source>
</evidence>
<dbReference type="EMBL" id="OX596106">
    <property type="protein sequence ID" value="CAI9701709.1"/>
    <property type="molecule type" value="Genomic_DNA"/>
</dbReference>